<dbReference type="InterPro" id="IPR036890">
    <property type="entry name" value="HATPase_C_sf"/>
</dbReference>
<comment type="caution">
    <text evidence="2">The sequence shown here is derived from an EMBL/GenBank/DDBJ whole genome shotgun (WGS) entry which is preliminary data.</text>
</comment>
<sequence>MSTVRLRELLLGPRIIDPGLRLLVLVIAIGTLLPGSFEYDSPVYIATRILAAGLTVVAVFWPWTVGISASFGYFGILFVSPYIDRPFILPAAVAIGILLSQSRWKAGLAVTFAFLGVHGSAILLADHAPYVRETAELMLGLGLAAVIGLLARCADARLRSEVAKRVELARQSERKNAAMREQMIRDTHDTVSHGLAREEALLRYMIGRPLAAEHGYQTIQTEGARAMAELAVLNAHTQQLLRLLLQRLRDQDRDEADAHLLESNLYSAARGLARAARSAGVDLEMSVENLPARWDSHKVEQVLFVMREMVTNIIKHSSPAGKSRIEVFGSSSAIGIEAEPDLIRMRSTNPCEPKQVFTPRTITSRAAAAGGSASARHENGEYVVCVVIPVGGN</sequence>
<dbReference type="Proteomes" id="UP001589707">
    <property type="component" value="Unassembled WGS sequence"/>
</dbReference>
<evidence type="ECO:0000313" key="3">
    <source>
        <dbReference type="Proteomes" id="UP001589707"/>
    </source>
</evidence>
<feature type="transmembrane region" description="Helical" evidence="1">
    <location>
        <begin position="137"/>
        <end position="154"/>
    </location>
</feature>
<evidence type="ECO:0000313" key="2">
    <source>
        <dbReference type="EMBL" id="MFB9777638.1"/>
    </source>
</evidence>
<accession>A0ABV5X5A6</accession>
<dbReference type="EMBL" id="JBHMAU010000126">
    <property type="protein sequence ID" value="MFB9777638.1"/>
    <property type="molecule type" value="Genomic_DNA"/>
</dbReference>
<reference evidence="2 3" key="1">
    <citation type="submission" date="2024-09" db="EMBL/GenBank/DDBJ databases">
        <authorList>
            <person name="Sun Q."/>
            <person name="Mori K."/>
        </authorList>
    </citation>
    <scope>NUCLEOTIDE SEQUENCE [LARGE SCALE GENOMIC DNA]</scope>
    <source>
        <strain evidence="2 3">JCM 11683</strain>
    </source>
</reference>
<keyword evidence="1" id="KW-1133">Transmembrane helix</keyword>
<protein>
    <recommendedName>
        <fullName evidence="4">Signal transduction histidine kinase</fullName>
    </recommendedName>
</protein>
<name>A0ABV5X5A6_9MICO</name>
<feature type="transmembrane region" description="Helical" evidence="1">
    <location>
        <begin position="20"/>
        <end position="37"/>
    </location>
</feature>
<evidence type="ECO:0008006" key="4">
    <source>
        <dbReference type="Google" id="ProtNLM"/>
    </source>
</evidence>
<dbReference type="Gene3D" id="3.30.565.10">
    <property type="entry name" value="Histidine kinase-like ATPase, C-terminal domain"/>
    <property type="match status" value="1"/>
</dbReference>
<organism evidence="2 3">
    <name type="scientific">Brevibacterium otitidis</name>
    <dbReference type="NCBI Taxonomy" id="53364"/>
    <lineage>
        <taxon>Bacteria</taxon>
        <taxon>Bacillati</taxon>
        <taxon>Actinomycetota</taxon>
        <taxon>Actinomycetes</taxon>
        <taxon>Micrococcales</taxon>
        <taxon>Brevibacteriaceae</taxon>
        <taxon>Brevibacterium</taxon>
    </lineage>
</organism>
<dbReference type="RefSeq" id="WP_376841616.1">
    <property type="nucleotide sequence ID" value="NZ_JBHMAU010000126.1"/>
</dbReference>
<proteinExistence type="predicted"/>
<gene>
    <name evidence="2" type="ORF">ACFFN1_14770</name>
</gene>
<keyword evidence="1" id="KW-0812">Transmembrane</keyword>
<feature type="transmembrane region" description="Helical" evidence="1">
    <location>
        <begin position="82"/>
        <end position="99"/>
    </location>
</feature>
<feature type="transmembrane region" description="Helical" evidence="1">
    <location>
        <begin position="49"/>
        <end position="76"/>
    </location>
</feature>
<feature type="transmembrane region" description="Helical" evidence="1">
    <location>
        <begin position="106"/>
        <end position="125"/>
    </location>
</feature>
<keyword evidence="3" id="KW-1185">Reference proteome</keyword>
<keyword evidence="1" id="KW-0472">Membrane</keyword>
<evidence type="ECO:0000256" key="1">
    <source>
        <dbReference type="SAM" id="Phobius"/>
    </source>
</evidence>